<feature type="domain" description="RanBP2-type" evidence="5">
    <location>
        <begin position="735"/>
        <end position="764"/>
    </location>
</feature>
<dbReference type="InterPro" id="IPR001876">
    <property type="entry name" value="Znf_RanBP2"/>
</dbReference>
<dbReference type="SMART" id="SM00547">
    <property type="entry name" value="ZnF_RBZ"/>
    <property type="match status" value="6"/>
</dbReference>
<keyword evidence="3" id="KW-0862">Zinc</keyword>
<dbReference type="AlphaFoldDB" id="A0A1R2BI60"/>
<dbReference type="PROSITE" id="PS01358">
    <property type="entry name" value="ZF_RANBP2_1"/>
    <property type="match status" value="4"/>
</dbReference>
<evidence type="ECO:0000256" key="4">
    <source>
        <dbReference type="PROSITE-ProRule" id="PRU00322"/>
    </source>
</evidence>
<dbReference type="GO" id="GO:0008270">
    <property type="term" value="F:zinc ion binding"/>
    <property type="evidence" value="ECO:0007669"/>
    <property type="project" value="UniProtKB-KW"/>
</dbReference>
<evidence type="ECO:0000256" key="2">
    <source>
        <dbReference type="ARBA" id="ARBA00022771"/>
    </source>
</evidence>
<gene>
    <name evidence="6" type="ORF">SteCoe_24213</name>
</gene>
<evidence type="ECO:0000259" key="5">
    <source>
        <dbReference type="PROSITE" id="PS50199"/>
    </source>
</evidence>
<organism evidence="6 7">
    <name type="scientific">Stentor coeruleus</name>
    <dbReference type="NCBI Taxonomy" id="5963"/>
    <lineage>
        <taxon>Eukaryota</taxon>
        <taxon>Sar</taxon>
        <taxon>Alveolata</taxon>
        <taxon>Ciliophora</taxon>
        <taxon>Postciliodesmatophora</taxon>
        <taxon>Heterotrichea</taxon>
        <taxon>Heterotrichida</taxon>
        <taxon>Stentoridae</taxon>
        <taxon>Stentor</taxon>
    </lineage>
</organism>
<evidence type="ECO:0000256" key="1">
    <source>
        <dbReference type="ARBA" id="ARBA00022723"/>
    </source>
</evidence>
<keyword evidence="1" id="KW-0479">Metal-binding</keyword>
<feature type="domain" description="RanBP2-type" evidence="5">
    <location>
        <begin position="488"/>
        <end position="519"/>
    </location>
</feature>
<dbReference type="EMBL" id="MPUH01000632">
    <property type="protein sequence ID" value="OMJ76429.1"/>
    <property type="molecule type" value="Genomic_DNA"/>
</dbReference>
<name>A0A1R2BI60_9CILI</name>
<dbReference type="PROSITE" id="PS50199">
    <property type="entry name" value="ZF_RANBP2_2"/>
    <property type="match status" value="3"/>
</dbReference>
<keyword evidence="7" id="KW-1185">Reference proteome</keyword>
<evidence type="ECO:0000313" key="6">
    <source>
        <dbReference type="EMBL" id="OMJ76429.1"/>
    </source>
</evidence>
<sequence length="915" mass="105973">MEEVERIKEIKFTGDQDLCKRAIISALKFLSCCSKFTETLADAPNCSSREKVCPCLICYLKNVYKFNKEINVNEIFDKLSIESENKLPQDQESYEPMDIINCILSALHGKFLSKNGVHSKGANCNILTKCKAHEIFSLQVEETYFCKCSRNYIHKQDWDSLSFCQYFNMADILLKANFSATKELIYVPNKKLLYFQNKTSISLIGNIADSLKEVLNTSLESCPNSRCTNCQVRYKLKNNPDVYLINLIWECNTVTHLDCYLSTLSINFKLNLKSIYGDASEESFHLTGIIFCKDNTYEYAYRYDDHWVFKDSSNHCSWYDLLEGIVIMKYYPVTVVYEKKVFFEDYSLDTIKKLKIEKKACVYDHFNHFHRELISKNQISHCFNKKRMIIENFPTLEIQKKAKIVEKIPSEPIFIEEEKKMRSIENYFDMNQASVGDGKINKVEVKDSKKKLEVDRINRFKDETKWKCFCSELNEKESLVCKACIQLKPGIDGWACKNCKNRNQYYKYFCYSCKIERKDELVIKENDSFCSGCKYSINSDYFCAMCKDKKKKIIQSSLSISQSKVSDSKINKTIKSAIGENYWRCNSCNNSNLPSLTVCGLCNLEKGKQFIEQKDLLICKNCQNPIDSKTSQCAQCKPKLDSLSEEEKSPEKNSKEFICPICNFKSIILNKCYKCESASKDITQNYWKCLDCGGSNLKERKKCAYCSEFWECLICKYKLNISDKCYECKYPKGTKPKEWDCLHCLFKNSFLSQDCKNCNKKKDSQPICKCGKKLAPLKNICNDCEIQEKKKQSLECKCSRCGNRLKSSSDVCTICKIQKNSTASILNQNTYAALNRNYKKQKCKVCPKDIIIIKCNNCKELSKAGVICQFCLKHLESTEKCLSCINIELTYKNCSRCNRLILRTAQKCPKCKNLT</sequence>
<feature type="domain" description="RanBP2-type" evidence="5">
    <location>
        <begin position="579"/>
        <end position="608"/>
    </location>
</feature>
<evidence type="ECO:0000256" key="3">
    <source>
        <dbReference type="ARBA" id="ARBA00022833"/>
    </source>
</evidence>
<proteinExistence type="predicted"/>
<reference evidence="6 7" key="1">
    <citation type="submission" date="2016-11" db="EMBL/GenBank/DDBJ databases">
        <title>The macronuclear genome of Stentor coeruleus: a giant cell with tiny introns.</title>
        <authorList>
            <person name="Slabodnick M."/>
            <person name="Ruby J.G."/>
            <person name="Reiff S.B."/>
            <person name="Swart E.C."/>
            <person name="Gosai S."/>
            <person name="Prabakaran S."/>
            <person name="Witkowska E."/>
            <person name="Larue G.E."/>
            <person name="Fisher S."/>
            <person name="Freeman R.M."/>
            <person name="Gunawardena J."/>
            <person name="Chu W."/>
            <person name="Stover N.A."/>
            <person name="Gregory B.D."/>
            <person name="Nowacki M."/>
            <person name="Derisi J."/>
            <person name="Roy S.W."/>
            <person name="Marshall W.F."/>
            <person name="Sood P."/>
        </authorList>
    </citation>
    <scope>NUCLEOTIDE SEQUENCE [LARGE SCALE GENOMIC DNA]</scope>
    <source>
        <strain evidence="6">WM001</strain>
    </source>
</reference>
<dbReference type="Proteomes" id="UP000187209">
    <property type="component" value="Unassembled WGS sequence"/>
</dbReference>
<protein>
    <recommendedName>
        <fullName evidence="5">RanBP2-type domain-containing protein</fullName>
    </recommendedName>
</protein>
<keyword evidence="2 4" id="KW-0863">Zinc-finger</keyword>
<accession>A0A1R2BI60</accession>
<evidence type="ECO:0000313" key="7">
    <source>
        <dbReference type="Proteomes" id="UP000187209"/>
    </source>
</evidence>
<comment type="caution">
    <text evidence="6">The sequence shown here is derived from an EMBL/GenBank/DDBJ whole genome shotgun (WGS) entry which is preliminary data.</text>
</comment>